<name>A0A9W8MGW0_9AGAR</name>
<dbReference type="EMBL" id="JANBPK010000874">
    <property type="protein sequence ID" value="KAJ2929437.1"/>
    <property type="molecule type" value="Genomic_DNA"/>
</dbReference>
<organism evidence="1 2">
    <name type="scientific">Candolleomyces eurysporus</name>
    <dbReference type="NCBI Taxonomy" id="2828524"/>
    <lineage>
        <taxon>Eukaryota</taxon>
        <taxon>Fungi</taxon>
        <taxon>Dikarya</taxon>
        <taxon>Basidiomycota</taxon>
        <taxon>Agaricomycotina</taxon>
        <taxon>Agaricomycetes</taxon>
        <taxon>Agaricomycetidae</taxon>
        <taxon>Agaricales</taxon>
        <taxon>Agaricineae</taxon>
        <taxon>Psathyrellaceae</taxon>
        <taxon>Candolleomyces</taxon>
    </lineage>
</organism>
<reference evidence="1" key="1">
    <citation type="submission" date="2022-06" db="EMBL/GenBank/DDBJ databases">
        <title>Genome Sequence of Candolleomyces eurysporus.</title>
        <authorList>
            <person name="Buettner E."/>
        </authorList>
    </citation>
    <scope>NUCLEOTIDE SEQUENCE</scope>
    <source>
        <strain evidence="1">VTCC 930004</strain>
    </source>
</reference>
<proteinExistence type="predicted"/>
<sequence>MVIEDKQVLNTVLRTKASDALLDHLTGLRVQGAVAGKSGLVLYDRSVEAPKEVLVIVWNSSMTLPQLISRIVLRDPKHFSMDKTAGNSKRLIYQAREHKVLGNSKCSIRILFAKETLPTLLSNCKMVTRNDLPVLPLSIILLLQLNSWAKKYSNHEGGIKAEARTLRDCVEAILNPTREWCLQNFDAALPYFPDALQQLDLFAEYLTETKEKWDSEKLTTVRKHLNPPEAEFPSLIT</sequence>
<keyword evidence="2" id="KW-1185">Reference proteome</keyword>
<dbReference type="OrthoDB" id="2934553at2759"/>
<feature type="non-terminal residue" evidence="1">
    <location>
        <position position="1"/>
    </location>
</feature>
<evidence type="ECO:0000313" key="1">
    <source>
        <dbReference type="EMBL" id="KAJ2929437.1"/>
    </source>
</evidence>
<protein>
    <submittedName>
        <fullName evidence="1">Uncharacterized protein</fullName>
    </submittedName>
</protein>
<evidence type="ECO:0000313" key="2">
    <source>
        <dbReference type="Proteomes" id="UP001140091"/>
    </source>
</evidence>
<dbReference type="Proteomes" id="UP001140091">
    <property type="component" value="Unassembled WGS sequence"/>
</dbReference>
<accession>A0A9W8MGW0</accession>
<dbReference type="AlphaFoldDB" id="A0A9W8MGW0"/>
<comment type="caution">
    <text evidence="1">The sequence shown here is derived from an EMBL/GenBank/DDBJ whole genome shotgun (WGS) entry which is preliminary data.</text>
</comment>
<gene>
    <name evidence="1" type="ORF">H1R20_g7661</name>
</gene>